<evidence type="ECO:0000256" key="4">
    <source>
        <dbReference type="RuleBase" id="RU003792"/>
    </source>
</evidence>
<organism evidence="5 6">
    <name type="scientific">Bacteriovorax stolpii</name>
    <name type="common">Bdellovibrio stolpii</name>
    <dbReference type="NCBI Taxonomy" id="960"/>
    <lineage>
        <taxon>Bacteria</taxon>
        <taxon>Pseudomonadati</taxon>
        <taxon>Bdellovibrionota</taxon>
        <taxon>Bacteriovoracia</taxon>
        <taxon>Bacteriovoracales</taxon>
        <taxon>Bacteriovoracaceae</taxon>
        <taxon>Bacteriovorax</taxon>
    </lineage>
</organism>
<dbReference type="InterPro" id="IPR020103">
    <property type="entry name" value="PsdUridine_synth_cat_dom_sf"/>
</dbReference>
<dbReference type="Pfam" id="PF01416">
    <property type="entry name" value="PseudoU_synth_1"/>
    <property type="match status" value="1"/>
</dbReference>
<dbReference type="GO" id="GO:0003723">
    <property type="term" value="F:RNA binding"/>
    <property type="evidence" value="ECO:0007669"/>
    <property type="project" value="InterPro"/>
</dbReference>
<dbReference type="PIRSF" id="PIRSF001430">
    <property type="entry name" value="tRNA_psdUrid_synth"/>
    <property type="match status" value="1"/>
</dbReference>
<dbReference type="OrthoDB" id="5289957at2"/>
<dbReference type="InterPro" id="IPR020097">
    <property type="entry name" value="PsdUridine_synth_TruA_a/b_dom"/>
</dbReference>
<comment type="similarity">
    <text evidence="1 4">Belongs to the tRNA pseudouridine synthase TruA family.</text>
</comment>
<evidence type="ECO:0000256" key="1">
    <source>
        <dbReference type="ARBA" id="ARBA00009375"/>
    </source>
</evidence>
<evidence type="ECO:0000313" key="6">
    <source>
        <dbReference type="Proteomes" id="UP000235584"/>
    </source>
</evidence>
<dbReference type="RefSeq" id="WP_102242832.1">
    <property type="nucleotide sequence ID" value="NZ_CP025704.1"/>
</dbReference>
<keyword evidence="6" id="KW-1185">Reference proteome</keyword>
<comment type="catalytic activity">
    <reaction evidence="4">
        <text>uridine(38/39/40) in tRNA = pseudouridine(38/39/40) in tRNA</text>
        <dbReference type="Rhea" id="RHEA:22376"/>
        <dbReference type="Rhea" id="RHEA-COMP:10085"/>
        <dbReference type="Rhea" id="RHEA-COMP:10087"/>
        <dbReference type="ChEBI" id="CHEBI:65314"/>
        <dbReference type="ChEBI" id="CHEBI:65315"/>
        <dbReference type="EC" id="5.4.99.12"/>
    </reaction>
</comment>
<dbReference type="PANTHER" id="PTHR11142:SF0">
    <property type="entry name" value="TRNA PSEUDOURIDINE SYNTHASE-LIKE 1"/>
    <property type="match status" value="1"/>
</dbReference>
<dbReference type="Gene3D" id="3.30.70.580">
    <property type="entry name" value="Pseudouridine synthase I, catalytic domain, N-terminal subdomain"/>
    <property type="match status" value="1"/>
</dbReference>
<keyword evidence="3 4" id="KW-0413">Isomerase</keyword>
<dbReference type="InterPro" id="IPR001406">
    <property type="entry name" value="PsdUridine_synth_TruA"/>
</dbReference>
<keyword evidence="2 4" id="KW-0819">tRNA processing</keyword>
<proteinExistence type="inferred from homology"/>
<dbReference type="GO" id="GO:0031119">
    <property type="term" value="P:tRNA pseudouridine synthesis"/>
    <property type="evidence" value="ECO:0007669"/>
    <property type="project" value="TreeGrafter"/>
</dbReference>
<dbReference type="KEGG" id="bsto:C0V70_05300"/>
<dbReference type="InterPro" id="IPR020094">
    <property type="entry name" value="TruA/RsuA/RluB/E/F_N"/>
</dbReference>
<dbReference type="EMBL" id="CP025704">
    <property type="protein sequence ID" value="AUN97537.1"/>
    <property type="molecule type" value="Genomic_DNA"/>
</dbReference>
<protein>
    <recommendedName>
        <fullName evidence="4">tRNA pseudouridine synthase</fullName>
        <ecNumber evidence="4">5.4.99.12</ecNumber>
    </recommendedName>
</protein>
<accession>A0A2K9NPV9</accession>
<dbReference type="EC" id="5.4.99.12" evidence="4"/>
<dbReference type="AlphaFoldDB" id="A0A2K9NPV9"/>
<dbReference type="GO" id="GO:0160147">
    <property type="term" value="F:tRNA pseudouridine(38-40) synthase activity"/>
    <property type="evidence" value="ECO:0007669"/>
    <property type="project" value="UniProtKB-EC"/>
</dbReference>
<dbReference type="InterPro" id="IPR020095">
    <property type="entry name" value="PsdUridine_synth_TruA_C"/>
</dbReference>
<evidence type="ECO:0000256" key="2">
    <source>
        <dbReference type="ARBA" id="ARBA00022694"/>
    </source>
</evidence>
<evidence type="ECO:0000256" key="3">
    <source>
        <dbReference type="ARBA" id="ARBA00023235"/>
    </source>
</evidence>
<gene>
    <name evidence="5" type="ORF">C0V70_05300</name>
</gene>
<name>A0A2K9NPV9_BACTC</name>
<sequence>MNSKRFLIKLQYLGIRFHGVQKQPEHPSIQARVEKALGLKVKTRFSSRTDAMVSALENYCLAMFDEEVEQKDLEESLSKLPPDIRVLEIKEVPEHFTMLAHTKEKEYHYYFAFNEESLHPFCAPFMTLIREELNLEVMEKGAELFCGIHSFINYVHKPKPGTVFEREILKSEIVENTELAANFFPKNSYCFKVKGQGFMRGQVRLMMGALFRLGMGEITLSELEKSLREQDPHFVKWAAPASGLVLHQTKLE</sequence>
<reference evidence="5 6" key="1">
    <citation type="submission" date="2018-01" db="EMBL/GenBank/DDBJ databases">
        <title>Complete genome sequence of Bacteriovorax stolpii DSM12778.</title>
        <authorList>
            <person name="Tang B."/>
            <person name="Chang J."/>
        </authorList>
    </citation>
    <scope>NUCLEOTIDE SEQUENCE [LARGE SCALE GENOMIC DNA]</scope>
    <source>
        <strain evidence="5 6">DSM 12778</strain>
    </source>
</reference>
<evidence type="ECO:0000313" key="5">
    <source>
        <dbReference type="EMBL" id="AUN97537.1"/>
    </source>
</evidence>
<dbReference type="Proteomes" id="UP000235584">
    <property type="component" value="Chromosome"/>
</dbReference>
<dbReference type="Gene3D" id="3.30.70.660">
    <property type="entry name" value="Pseudouridine synthase I, catalytic domain, C-terminal subdomain"/>
    <property type="match status" value="1"/>
</dbReference>
<dbReference type="SUPFAM" id="SSF55120">
    <property type="entry name" value="Pseudouridine synthase"/>
    <property type="match status" value="1"/>
</dbReference>
<dbReference type="PANTHER" id="PTHR11142">
    <property type="entry name" value="PSEUDOURIDYLATE SYNTHASE"/>
    <property type="match status" value="1"/>
</dbReference>